<sequence>MEDHNNSKVFNIETGQLQITHDCITLDDEINSLEEANLPSLNYPGSSVSPVCAPIPVFSSNSALIPHFSTAECSETSSFGTSLSIQEEKKLSVSEN</sequence>
<organism evidence="1 2">
    <name type="scientific">Austropuccinia psidii MF-1</name>
    <dbReference type="NCBI Taxonomy" id="1389203"/>
    <lineage>
        <taxon>Eukaryota</taxon>
        <taxon>Fungi</taxon>
        <taxon>Dikarya</taxon>
        <taxon>Basidiomycota</taxon>
        <taxon>Pucciniomycotina</taxon>
        <taxon>Pucciniomycetes</taxon>
        <taxon>Pucciniales</taxon>
        <taxon>Sphaerophragmiaceae</taxon>
        <taxon>Austropuccinia</taxon>
    </lineage>
</organism>
<evidence type="ECO:0000313" key="2">
    <source>
        <dbReference type="Proteomes" id="UP000765509"/>
    </source>
</evidence>
<keyword evidence="2" id="KW-1185">Reference proteome</keyword>
<comment type="caution">
    <text evidence="1">The sequence shown here is derived from an EMBL/GenBank/DDBJ whole genome shotgun (WGS) entry which is preliminary data.</text>
</comment>
<dbReference type="EMBL" id="AVOT02076896">
    <property type="protein sequence ID" value="MBW0565120.1"/>
    <property type="molecule type" value="Genomic_DNA"/>
</dbReference>
<accession>A0A9Q3JPC5</accession>
<reference evidence="1" key="1">
    <citation type="submission" date="2021-03" db="EMBL/GenBank/DDBJ databases">
        <title>Draft genome sequence of rust myrtle Austropuccinia psidii MF-1, a brazilian biotype.</title>
        <authorList>
            <person name="Quecine M.C."/>
            <person name="Pachon D.M.R."/>
            <person name="Bonatelli M.L."/>
            <person name="Correr F.H."/>
            <person name="Franceschini L.M."/>
            <person name="Leite T.F."/>
            <person name="Margarido G.R.A."/>
            <person name="Almeida C.A."/>
            <person name="Ferrarezi J.A."/>
            <person name="Labate C.A."/>
        </authorList>
    </citation>
    <scope>NUCLEOTIDE SEQUENCE</scope>
    <source>
        <strain evidence="1">MF-1</strain>
    </source>
</reference>
<name>A0A9Q3JPC5_9BASI</name>
<protein>
    <submittedName>
        <fullName evidence="1">Uncharacterized protein</fullName>
    </submittedName>
</protein>
<dbReference type="AlphaFoldDB" id="A0A9Q3JPC5"/>
<evidence type="ECO:0000313" key="1">
    <source>
        <dbReference type="EMBL" id="MBW0565120.1"/>
    </source>
</evidence>
<proteinExistence type="predicted"/>
<gene>
    <name evidence="1" type="ORF">O181_104835</name>
</gene>
<dbReference type="Proteomes" id="UP000765509">
    <property type="component" value="Unassembled WGS sequence"/>
</dbReference>